<feature type="transmembrane region" description="Helical" evidence="5">
    <location>
        <begin position="183"/>
        <end position="206"/>
    </location>
</feature>
<protein>
    <submittedName>
        <fullName evidence="7">MFS general substrate transporter</fullName>
    </submittedName>
</protein>
<feature type="transmembrane region" description="Helical" evidence="5">
    <location>
        <begin position="290"/>
        <end position="308"/>
    </location>
</feature>
<dbReference type="Gene3D" id="1.20.1250.20">
    <property type="entry name" value="MFS general substrate transporter like domains"/>
    <property type="match status" value="1"/>
</dbReference>
<feature type="transmembrane region" description="Helical" evidence="5">
    <location>
        <begin position="218"/>
        <end position="237"/>
    </location>
</feature>
<evidence type="ECO:0000259" key="6">
    <source>
        <dbReference type="PROSITE" id="PS50850"/>
    </source>
</evidence>
<dbReference type="InterPro" id="IPR011701">
    <property type="entry name" value="MFS"/>
</dbReference>
<evidence type="ECO:0000313" key="8">
    <source>
        <dbReference type="Proteomes" id="UP000703269"/>
    </source>
</evidence>
<dbReference type="GO" id="GO:0022857">
    <property type="term" value="F:transmembrane transporter activity"/>
    <property type="evidence" value="ECO:0007669"/>
    <property type="project" value="InterPro"/>
</dbReference>
<dbReference type="InterPro" id="IPR020846">
    <property type="entry name" value="MFS_dom"/>
</dbReference>
<dbReference type="EMBL" id="BPQB01000035">
    <property type="protein sequence ID" value="GJE93806.1"/>
    <property type="molecule type" value="Genomic_DNA"/>
</dbReference>
<reference evidence="7 8" key="1">
    <citation type="submission" date="2021-08" db="EMBL/GenBank/DDBJ databases">
        <title>Draft Genome Sequence of Phanerochaete sordida strain YK-624.</title>
        <authorList>
            <person name="Mori T."/>
            <person name="Dohra H."/>
            <person name="Suzuki T."/>
            <person name="Kawagishi H."/>
            <person name="Hirai H."/>
        </authorList>
    </citation>
    <scope>NUCLEOTIDE SEQUENCE [LARGE SCALE GENOMIC DNA]</scope>
    <source>
        <strain evidence="7 8">YK-624</strain>
    </source>
</reference>
<feature type="transmembrane region" description="Helical" evidence="5">
    <location>
        <begin position="511"/>
        <end position="529"/>
    </location>
</feature>
<dbReference type="GO" id="GO:0016020">
    <property type="term" value="C:membrane"/>
    <property type="evidence" value="ECO:0007669"/>
    <property type="project" value="UniProtKB-SubCell"/>
</dbReference>
<keyword evidence="8" id="KW-1185">Reference proteome</keyword>
<evidence type="ECO:0000256" key="4">
    <source>
        <dbReference type="ARBA" id="ARBA00023136"/>
    </source>
</evidence>
<dbReference type="OrthoDB" id="3026777at2759"/>
<name>A0A9P3LFR6_9APHY</name>
<comment type="subcellular location">
    <subcellularLocation>
        <location evidence="1">Membrane</location>
        <topology evidence="1">Multi-pass membrane protein</topology>
    </subcellularLocation>
</comment>
<dbReference type="Proteomes" id="UP000703269">
    <property type="component" value="Unassembled WGS sequence"/>
</dbReference>
<evidence type="ECO:0000256" key="5">
    <source>
        <dbReference type="SAM" id="Phobius"/>
    </source>
</evidence>
<feature type="transmembrane region" description="Helical" evidence="5">
    <location>
        <begin position="121"/>
        <end position="140"/>
    </location>
</feature>
<sequence>MASEASRAPSPPSAHEWRDAALAASTSIGEGAPPDADGVADERTRLLGGAKSAPRRRLLRPSPWWYIVLFFCVATTGGLSMAPMLGLLSDVICEDYKDSGAMPPDAPCATDPRVQSGVSTIIGTQTALMGVLSCLTAAWWGSFSDRHGRTRVVALCGLPFIDAAYLLVGVYRNAMPLKYRFVIVGYAVQGLVGGISSLMSIMQAYITDCTDDSSRARAFSLFLGALYAGSAVGPSLGSVLVRLTGRPTAVFAVSTSLCVAAAACSALLVPESVSPAAMADARRRHRDAKAVRAPGGVAGVVGALVGFVRPLGVLLPERGARVEGRWNLVLLAVAYGSFNMIASHSQYILLYAGASLHFSVEMMGYAVSIAGASRTLYLALLFPLVIKALSHIFLAKPSTRPSTPPPSAFGLNLALARASAAFESAVFAAFPLMARPAGFMAAMGAGALGAGFNPTVQSLAVEVYAARGGAGETGKLFGALGVVQALCAYMLGPALFGVICVNTFATAPATLFFVATACTMLAFVTLGFVRSPEGEGAAGGVGDESSEDA</sequence>
<feature type="transmembrane region" description="Helical" evidence="5">
    <location>
        <begin position="328"/>
        <end position="354"/>
    </location>
</feature>
<feature type="transmembrane region" description="Helical" evidence="5">
    <location>
        <begin position="64"/>
        <end position="88"/>
    </location>
</feature>
<evidence type="ECO:0000256" key="2">
    <source>
        <dbReference type="ARBA" id="ARBA00022692"/>
    </source>
</evidence>
<feature type="transmembrane region" description="Helical" evidence="5">
    <location>
        <begin position="249"/>
        <end position="269"/>
    </location>
</feature>
<dbReference type="Pfam" id="PF07690">
    <property type="entry name" value="MFS_1"/>
    <property type="match status" value="1"/>
</dbReference>
<evidence type="ECO:0000313" key="7">
    <source>
        <dbReference type="EMBL" id="GJE93806.1"/>
    </source>
</evidence>
<feature type="transmembrane region" description="Helical" evidence="5">
    <location>
        <begin position="375"/>
        <end position="394"/>
    </location>
</feature>
<organism evidence="7 8">
    <name type="scientific">Phanerochaete sordida</name>
    <dbReference type="NCBI Taxonomy" id="48140"/>
    <lineage>
        <taxon>Eukaryota</taxon>
        <taxon>Fungi</taxon>
        <taxon>Dikarya</taxon>
        <taxon>Basidiomycota</taxon>
        <taxon>Agaricomycotina</taxon>
        <taxon>Agaricomycetes</taxon>
        <taxon>Polyporales</taxon>
        <taxon>Phanerochaetaceae</taxon>
        <taxon>Phanerochaete</taxon>
    </lineage>
</organism>
<keyword evidence="3 5" id="KW-1133">Transmembrane helix</keyword>
<feature type="transmembrane region" description="Helical" evidence="5">
    <location>
        <begin position="414"/>
        <end position="434"/>
    </location>
</feature>
<evidence type="ECO:0000256" key="1">
    <source>
        <dbReference type="ARBA" id="ARBA00004141"/>
    </source>
</evidence>
<gene>
    <name evidence="7" type="ORF">PsYK624_099680</name>
</gene>
<dbReference type="PANTHER" id="PTHR23507:SF1">
    <property type="entry name" value="FI18259P1-RELATED"/>
    <property type="match status" value="1"/>
</dbReference>
<feature type="transmembrane region" description="Helical" evidence="5">
    <location>
        <begin position="476"/>
        <end position="505"/>
    </location>
</feature>
<comment type="caution">
    <text evidence="7">The sequence shown here is derived from an EMBL/GenBank/DDBJ whole genome shotgun (WGS) entry which is preliminary data.</text>
</comment>
<accession>A0A9P3LFR6</accession>
<keyword evidence="2 5" id="KW-0812">Transmembrane</keyword>
<keyword evidence="4 5" id="KW-0472">Membrane</keyword>
<feature type="domain" description="Major facilitator superfamily (MFS) profile" evidence="6">
    <location>
        <begin position="66"/>
        <end position="534"/>
    </location>
</feature>
<dbReference type="PANTHER" id="PTHR23507">
    <property type="entry name" value="ZGC:174356"/>
    <property type="match status" value="1"/>
</dbReference>
<dbReference type="PROSITE" id="PS50850">
    <property type="entry name" value="MFS"/>
    <property type="match status" value="1"/>
</dbReference>
<evidence type="ECO:0000256" key="3">
    <source>
        <dbReference type="ARBA" id="ARBA00022989"/>
    </source>
</evidence>
<proteinExistence type="predicted"/>
<dbReference type="InterPro" id="IPR036259">
    <property type="entry name" value="MFS_trans_sf"/>
</dbReference>
<dbReference type="AlphaFoldDB" id="A0A9P3LFR6"/>
<dbReference type="SUPFAM" id="SSF103473">
    <property type="entry name" value="MFS general substrate transporter"/>
    <property type="match status" value="1"/>
</dbReference>